<accession>A0A1G7CU80</accession>
<dbReference type="CDD" id="cd08884">
    <property type="entry name" value="RHO_alpha_C_GbcA-like"/>
    <property type="match status" value="1"/>
</dbReference>
<dbReference type="RefSeq" id="WP_093036411.1">
    <property type="nucleotide sequence ID" value="NZ_FMZV01000019.1"/>
</dbReference>
<dbReference type="SUPFAM" id="SSF55961">
    <property type="entry name" value="Bet v1-like"/>
    <property type="match status" value="1"/>
</dbReference>
<keyword evidence="10" id="KW-1185">Reference proteome</keyword>
<keyword evidence="5" id="KW-0408">Iron</keyword>
<evidence type="ECO:0000256" key="1">
    <source>
        <dbReference type="ARBA" id="ARBA00001962"/>
    </source>
</evidence>
<dbReference type="InterPro" id="IPR001663">
    <property type="entry name" value="Rng_hydr_dOase-A"/>
</dbReference>
<dbReference type="CDD" id="cd03469">
    <property type="entry name" value="Rieske_RO_Alpha_N"/>
    <property type="match status" value="1"/>
</dbReference>
<evidence type="ECO:0000313" key="9">
    <source>
        <dbReference type="EMBL" id="SDE42868.1"/>
    </source>
</evidence>
<comment type="cofactor">
    <cofactor evidence="1">
        <name>Fe cation</name>
        <dbReference type="ChEBI" id="CHEBI:24875"/>
    </cofactor>
</comment>
<dbReference type="InterPro" id="IPR036922">
    <property type="entry name" value="Rieske_2Fe-2S_sf"/>
</dbReference>
<dbReference type="PROSITE" id="PS00570">
    <property type="entry name" value="RING_HYDROXYL_ALPHA"/>
    <property type="match status" value="1"/>
</dbReference>
<dbReference type="PRINTS" id="PR00090">
    <property type="entry name" value="RNGDIOXGNASE"/>
</dbReference>
<organism evidence="9 10">
    <name type="scientific">Ruegeria marina</name>
    <dbReference type="NCBI Taxonomy" id="639004"/>
    <lineage>
        <taxon>Bacteria</taxon>
        <taxon>Pseudomonadati</taxon>
        <taxon>Pseudomonadota</taxon>
        <taxon>Alphaproteobacteria</taxon>
        <taxon>Rhodobacterales</taxon>
        <taxon>Roseobacteraceae</taxon>
        <taxon>Ruegeria</taxon>
    </lineage>
</organism>
<dbReference type="InterPro" id="IPR017941">
    <property type="entry name" value="Rieske_2Fe-2S"/>
</dbReference>
<evidence type="ECO:0000256" key="4">
    <source>
        <dbReference type="ARBA" id="ARBA00023002"/>
    </source>
</evidence>
<name>A0A1G7CU80_9RHOB</name>
<dbReference type="SUPFAM" id="SSF50022">
    <property type="entry name" value="ISP domain"/>
    <property type="match status" value="1"/>
</dbReference>
<dbReference type="Gene3D" id="2.102.10.10">
    <property type="entry name" value="Rieske [2Fe-2S] iron-sulphur domain"/>
    <property type="match status" value="1"/>
</dbReference>
<proteinExistence type="predicted"/>
<keyword evidence="4" id="KW-0560">Oxidoreductase</keyword>
<keyword evidence="2" id="KW-0001">2Fe-2S</keyword>
<dbReference type="GO" id="GO:0005506">
    <property type="term" value="F:iron ion binding"/>
    <property type="evidence" value="ECO:0007669"/>
    <property type="project" value="InterPro"/>
</dbReference>
<evidence type="ECO:0000259" key="8">
    <source>
        <dbReference type="PROSITE" id="PS51296"/>
    </source>
</evidence>
<dbReference type="PANTHER" id="PTHR43756:SF5">
    <property type="entry name" value="CHOLINE MONOOXYGENASE, CHLOROPLASTIC"/>
    <property type="match status" value="1"/>
</dbReference>
<evidence type="ECO:0000256" key="7">
    <source>
        <dbReference type="ARBA" id="ARBA00023027"/>
    </source>
</evidence>
<evidence type="ECO:0000256" key="3">
    <source>
        <dbReference type="ARBA" id="ARBA00022723"/>
    </source>
</evidence>
<keyword evidence="6" id="KW-0411">Iron-sulfur</keyword>
<dbReference type="Pfam" id="PF00848">
    <property type="entry name" value="Ring_hydroxyl_A"/>
    <property type="match status" value="1"/>
</dbReference>
<dbReference type="Proteomes" id="UP000199628">
    <property type="component" value="Unassembled WGS sequence"/>
</dbReference>
<dbReference type="PROSITE" id="PS51296">
    <property type="entry name" value="RIESKE"/>
    <property type="match status" value="1"/>
</dbReference>
<dbReference type="AlphaFoldDB" id="A0A1G7CU80"/>
<evidence type="ECO:0000256" key="6">
    <source>
        <dbReference type="ARBA" id="ARBA00023014"/>
    </source>
</evidence>
<dbReference type="PANTHER" id="PTHR43756">
    <property type="entry name" value="CHOLINE MONOOXYGENASE, CHLOROPLASTIC"/>
    <property type="match status" value="1"/>
</dbReference>
<dbReference type="InterPro" id="IPR015881">
    <property type="entry name" value="ARHD_Rieske_2Fe_2S"/>
</dbReference>
<dbReference type="GO" id="GO:0016491">
    <property type="term" value="F:oxidoreductase activity"/>
    <property type="evidence" value="ECO:0007669"/>
    <property type="project" value="UniProtKB-KW"/>
</dbReference>
<dbReference type="OrthoDB" id="7456916at2"/>
<gene>
    <name evidence="9" type="ORF">SAMN04488239_11924</name>
</gene>
<evidence type="ECO:0000256" key="5">
    <source>
        <dbReference type="ARBA" id="ARBA00023004"/>
    </source>
</evidence>
<dbReference type="GO" id="GO:0051537">
    <property type="term" value="F:2 iron, 2 sulfur cluster binding"/>
    <property type="evidence" value="ECO:0007669"/>
    <property type="project" value="UniProtKB-KW"/>
</dbReference>
<keyword evidence="7" id="KW-0520">NAD</keyword>
<dbReference type="STRING" id="639004.SAMN04488239_11924"/>
<dbReference type="Gene3D" id="3.90.380.10">
    <property type="entry name" value="Naphthalene 1,2-dioxygenase Alpha Subunit, Chain A, domain 1"/>
    <property type="match status" value="1"/>
</dbReference>
<dbReference type="EMBL" id="FMZV01000019">
    <property type="protein sequence ID" value="SDE42868.1"/>
    <property type="molecule type" value="Genomic_DNA"/>
</dbReference>
<evidence type="ECO:0000313" key="10">
    <source>
        <dbReference type="Proteomes" id="UP000199628"/>
    </source>
</evidence>
<protein>
    <submittedName>
        <fullName evidence="9">Rieske 2Fe-2S family protein</fullName>
    </submittedName>
</protein>
<feature type="domain" description="Rieske" evidence="8">
    <location>
        <begin position="52"/>
        <end position="158"/>
    </location>
</feature>
<sequence length="408" mass="46245">MTGKPTLHPTPWQDEISELIAGYKRGYALAQPFYTSEAVFQRDVDRVFLKEWHLVGHVSELPEPGDYLLFELLGESVIVVRNREGAFHALANVCRHRGSRVCLEPRGNVSRFSCPYHAWVYNLDGSLFSARLMGADTDKNSLGLKRFAIEVFHGLIYVCFSDRPEDFSTARTMLEPMVAPFGLVRTRIAARTSYPVAANWKLLVENYNECYHCTAAHPEFSRSHVIHLPERLYEPLNAKVGARAAGTGAPADRLDATGPNKPKGAIDIYYRRYALFDGYETGSEDGKPLAPLLGDLSGWDSAASDIYVGILNPMLVYSDHAVIYRFIPVDKDNSIQEIIWLVHEDAVEGRDYDKDRLTWLWDVTTESDKLIIEKNQEGVNSRFYEPGPFSPMESHTRWFVESYLRTIA</sequence>
<dbReference type="InterPro" id="IPR015879">
    <property type="entry name" value="Ring_hydroxy_dOase_asu_C_dom"/>
</dbReference>
<dbReference type="Pfam" id="PF00355">
    <property type="entry name" value="Rieske"/>
    <property type="match status" value="1"/>
</dbReference>
<keyword evidence="3" id="KW-0479">Metal-binding</keyword>
<evidence type="ECO:0000256" key="2">
    <source>
        <dbReference type="ARBA" id="ARBA00022714"/>
    </source>
</evidence>
<reference evidence="10" key="1">
    <citation type="submission" date="2016-10" db="EMBL/GenBank/DDBJ databases">
        <authorList>
            <person name="Varghese N."/>
            <person name="Submissions S."/>
        </authorList>
    </citation>
    <scope>NUCLEOTIDE SEQUENCE [LARGE SCALE GENOMIC DNA]</scope>
    <source>
        <strain evidence="10">CGMCC 1.9108</strain>
    </source>
</reference>